<comment type="catalytic activity">
    <reaction evidence="7">
        <text>L-tyrosyl-[protein] + ATP = O-(5'-adenylyl)-L-tyrosyl-[protein] + diphosphate</text>
        <dbReference type="Rhea" id="RHEA:54288"/>
        <dbReference type="Rhea" id="RHEA-COMP:10136"/>
        <dbReference type="Rhea" id="RHEA-COMP:13846"/>
        <dbReference type="ChEBI" id="CHEBI:30616"/>
        <dbReference type="ChEBI" id="CHEBI:33019"/>
        <dbReference type="ChEBI" id="CHEBI:46858"/>
        <dbReference type="ChEBI" id="CHEBI:83624"/>
        <dbReference type="EC" id="2.7.7.108"/>
    </reaction>
</comment>
<keyword evidence="1" id="KW-0808">Transferase</keyword>
<organism evidence="9 10">
    <name type="scientific">Alloscardovia theropitheci</name>
    <dbReference type="NCBI Taxonomy" id="2496842"/>
    <lineage>
        <taxon>Bacteria</taxon>
        <taxon>Bacillati</taxon>
        <taxon>Actinomycetota</taxon>
        <taxon>Actinomycetes</taxon>
        <taxon>Bifidobacteriales</taxon>
        <taxon>Bifidobacteriaceae</taxon>
        <taxon>Alloscardovia</taxon>
    </lineage>
</organism>
<evidence type="ECO:0000256" key="5">
    <source>
        <dbReference type="ARBA" id="ARBA00034531"/>
    </source>
</evidence>
<dbReference type="SUPFAM" id="SSF140931">
    <property type="entry name" value="Fic-like"/>
    <property type="match status" value="1"/>
</dbReference>
<evidence type="ECO:0000256" key="1">
    <source>
        <dbReference type="ARBA" id="ARBA00022679"/>
    </source>
</evidence>
<dbReference type="InterPro" id="IPR033788">
    <property type="entry name" value="VbhA-like"/>
</dbReference>
<dbReference type="OrthoDB" id="9813719at2"/>
<dbReference type="GO" id="GO:0005524">
    <property type="term" value="F:ATP binding"/>
    <property type="evidence" value="ECO:0007669"/>
    <property type="project" value="UniProtKB-KW"/>
</dbReference>
<dbReference type="InterPro" id="IPR003812">
    <property type="entry name" value="Fido"/>
</dbReference>
<dbReference type="PROSITE" id="PS51459">
    <property type="entry name" value="FIDO"/>
    <property type="match status" value="1"/>
</dbReference>
<evidence type="ECO:0000313" key="10">
    <source>
        <dbReference type="Proteomes" id="UP000291289"/>
    </source>
</evidence>
<comment type="caution">
    <text evidence="9">The sequence shown here is derived from an EMBL/GenBank/DDBJ whole genome shotgun (WGS) entry which is preliminary data.</text>
</comment>
<evidence type="ECO:0000313" key="9">
    <source>
        <dbReference type="EMBL" id="TCD53596.1"/>
    </source>
</evidence>
<name>A0A4R0QYM7_9BIFI</name>
<dbReference type="Pfam" id="PF02661">
    <property type="entry name" value="Fic"/>
    <property type="match status" value="1"/>
</dbReference>
<dbReference type="EC" id="2.7.7.108" evidence="5"/>
<sequence length="278" mass="32538">MEKDPFESYQREGDASKQERSYVWRTAVGLQKVDGLSPSKYLYDIAIDNIEGDLSFDEARKLINSYYEKKLESTSNATNVERIEEADKVSVRIAHILSENAFTFSPTQYLGIHRQLFQDILEHAGMVREYNITKKEWVLDEETVIYGDASHLKETLEYDFALEKNFNYKGLTLDEVIHHLAVFISRLWQIHIFEEGNTRTTAVFLIKYARTLGFKATNDIFADNSWYFRNALVRANYTDVHDGIYETTEYLELFLRNMLLNESNELNNRNLHVRSKSI</sequence>
<keyword evidence="4" id="KW-0067">ATP-binding</keyword>
<dbReference type="InterPro" id="IPR036597">
    <property type="entry name" value="Fido-like_dom_sf"/>
</dbReference>
<evidence type="ECO:0000256" key="2">
    <source>
        <dbReference type="ARBA" id="ARBA00022695"/>
    </source>
</evidence>
<accession>A0A4R0QYM7</accession>
<reference evidence="9 10" key="1">
    <citation type="submission" date="2018-12" db="EMBL/GenBank/DDBJ databases">
        <title>Alloscrdovia theropitheci sp. nov: a novel taxon from the feces of the bleeding-herat monkey (Theropithecus geleda).</title>
        <authorList>
            <person name="Modesto M."/>
        </authorList>
    </citation>
    <scope>NUCLEOTIDE SEQUENCE [LARGE SCALE GENOMIC DNA]</scope>
    <source>
        <strain evidence="9 10">GLDI4/2</strain>
    </source>
</reference>
<dbReference type="AlphaFoldDB" id="A0A4R0QYM7"/>
<dbReference type="GO" id="GO:0070733">
    <property type="term" value="F:AMPylase activity"/>
    <property type="evidence" value="ECO:0007669"/>
    <property type="project" value="UniProtKB-EC"/>
</dbReference>
<evidence type="ECO:0000256" key="4">
    <source>
        <dbReference type="ARBA" id="ARBA00022840"/>
    </source>
</evidence>
<evidence type="ECO:0000259" key="8">
    <source>
        <dbReference type="PROSITE" id="PS51459"/>
    </source>
</evidence>
<dbReference type="Proteomes" id="UP000291289">
    <property type="component" value="Unassembled WGS sequence"/>
</dbReference>
<evidence type="ECO:0000256" key="7">
    <source>
        <dbReference type="ARBA" id="ARBA00048696"/>
    </source>
</evidence>
<dbReference type="Gene3D" id="1.10.3290.10">
    <property type="entry name" value="Fido-like domain"/>
    <property type="match status" value="1"/>
</dbReference>
<proteinExistence type="predicted"/>
<protein>
    <recommendedName>
        <fullName evidence="5">protein adenylyltransferase</fullName>
        <ecNumber evidence="5">2.7.7.108</ecNumber>
    </recommendedName>
</protein>
<feature type="domain" description="Fido" evidence="8">
    <location>
        <begin position="104"/>
        <end position="256"/>
    </location>
</feature>
<dbReference type="RefSeq" id="WP_131285403.1">
    <property type="nucleotide sequence ID" value="NZ_RXLP01000027.1"/>
</dbReference>
<dbReference type="PANTHER" id="PTHR39560:SF1">
    <property type="entry name" value="PROTEIN ADENYLYLTRANSFERASE FIC-RELATED"/>
    <property type="match status" value="1"/>
</dbReference>
<dbReference type="GO" id="GO:0051302">
    <property type="term" value="P:regulation of cell division"/>
    <property type="evidence" value="ECO:0007669"/>
    <property type="project" value="TreeGrafter"/>
</dbReference>
<keyword evidence="2" id="KW-0548">Nucleotidyltransferase</keyword>
<comment type="catalytic activity">
    <reaction evidence="6">
        <text>L-threonyl-[protein] + ATP = 3-O-(5'-adenylyl)-L-threonyl-[protein] + diphosphate</text>
        <dbReference type="Rhea" id="RHEA:54292"/>
        <dbReference type="Rhea" id="RHEA-COMP:11060"/>
        <dbReference type="Rhea" id="RHEA-COMP:13847"/>
        <dbReference type="ChEBI" id="CHEBI:30013"/>
        <dbReference type="ChEBI" id="CHEBI:30616"/>
        <dbReference type="ChEBI" id="CHEBI:33019"/>
        <dbReference type="ChEBI" id="CHEBI:138113"/>
        <dbReference type="EC" id="2.7.7.108"/>
    </reaction>
</comment>
<evidence type="ECO:0000256" key="3">
    <source>
        <dbReference type="ARBA" id="ARBA00022741"/>
    </source>
</evidence>
<dbReference type="PANTHER" id="PTHR39560">
    <property type="entry name" value="PROTEIN ADENYLYLTRANSFERASE FIC-RELATED"/>
    <property type="match status" value="1"/>
</dbReference>
<evidence type="ECO:0000256" key="6">
    <source>
        <dbReference type="ARBA" id="ARBA00047939"/>
    </source>
</evidence>
<dbReference type="CDD" id="cd11586">
    <property type="entry name" value="VbhA_like"/>
    <property type="match status" value="1"/>
</dbReference>
<keyword evidence="10" id="KW-1185">Reference proteome</keyword>
<keyword evidence="3" id="KW-0547">Nucleotide-binding</keyword>
<dbReference type="EMBL" id="RXLP01000027">
    <property type="protein sequence ID" value="TCD53596.1"/>
    <property type="molecule type" value="Genomic_DNA"/>
</dbReference>
<gene>
    <name evidence="9" type="ORF">EJ419_08120</name>
</gene>